<dbReference type="AlphaFoldDB" id="A0A3N6N7J5"/>
<dbReference type="OrthoDB" id="4704294at2"/>
<accession>A0A3N6N7J5</accession>
<dbReference type="PANTHER" id="PTHR34846:SF10">
    <property type="entry name" value="CYTOPLASMIC PROTEIN"/>
    <property type="match status" value="1"/>
</dbReference>
<name>A0A3N6N7J5_9BURK</name>
<comment type="caution">
    <text evidence="1">The sequence shown here is derived from an EMBL/GenBank/DDBJ whole genome shotgun (WGS) entry which is preliminary data.</text>
</comment>
<reference evidence="1 2" key="1">
    <citation type="submission" date="2018-11" db="EMBL/GenBank/DDBJ databases">
        <title>Paraburkholderia sp. DHOA04, isolated from soil.</title>
        <authorList>
            <person name="Gao Z.-H."/>
            <person name="Qiu L.-H."/>
            <person name="Fu J.-C."/>
        </authorList>
    </citation>
    <scope>NUCLEOTIDE SEQUENCE [LARGE SCALE GENOMIC DNA]</scope>
    <source>
        <strain evidence="1 2">DHOA04</strain>
    </source>
</reference>
<evidence type="ECO:0000313" key="1">
    <source>
        <dbReference type="EMBL" id="RQH04922.1"/>
    </source>
</evidence>
<dbReference type="RefSeq" id="WP_124152057.1">
    <property type="nucleotide sequence ID" value="NZ_RQIS01000011.1"/>
</dbReference>
<sequence>MALLPLIPLAQFPEGLADAVRRGLSTRMLSSTTPVQVWAHRPEVAAAWLVALDQMHNHGVLDERLRELVRLRIASFTTCRACQTARKSATVTDADLACLASSDPRFSEAERVALRFAELFASDPLAIDEAIFADLGAWFSVPQIVELNMFCALMLAGGRMTQAQRAYEE</sequence>
<proteinExistence type="predicted"/>
<dbReference type="Gene3D" id="1.20.1290.10">
    <property type="entry name" value="AhpD-like"/>
    <property type="match status" value="1"/>
</dbReference>
<dbReference type="SUPFAM" id="SSF69118">
    <property type="entry name" value="AhpD-like"/>
    <property type="match status" value="1"/>
</dbReference>
<organism evidence="1 2">
    <name type="scientific">Paraburkholderia dinghuensis</name>
    <dbReference type="NCBI Taxonomy" id="2305225"/>
    <lineage>
        <taxon>Bacteria</taxon>
        <taxon>Pseudomonadati</taxon>
        <taxon>Pseudomonadota</taxon>
        <taxon>Betaproteobacteria</taxon>
        <taxon>Burkholderiales</taxon>
        <taxon>Burkholderiaceae</taxon>
        <taxon>Paraburkholderia</taxon>
    </lineage>
</organism>
<dbReference type="EMBL" id="RQIS01000011">
    <property type="protein sequence ID" value="RQH04922.1"/>
    <property type="molecule type" value="Genomic_DNA"/>
</dbReference>
<dbReference type="InterPro" id="IPR029032">
    <property type="entry name" value="AhpD-like"/>
</dbReference>
<gene>
    <name evidence="1" type="ORF">D1Y85_16025</name>
</gene>
<dbReference type="PANTHER" id="PTHR34846">
    <property type="entry name" value="4-CARBOXYMUCONOLACTONE DECARBOXYLASE FAMILY PROTEIN (AFU_ORTHOLOGUE AFUA_6G11590)"/>
    <property type="match status" value="1"/>
</dbReference>
<protein>
    <submittedName>
        <fullName evidence="1">Carboxymuconolactone decarboxylase family protein</fullName>
    </submittedName>
</protein>
<dbReference type="Proteomes" id="UP000272778">
    <property type="component" value="Unassembled WGS sequence"/>
</dbReference>
<evidence type="ECO:0000313" key="2">
    <source>
        <dbReference type="Proteomes" id="UP000272778"/>
    </source>
</evidence>
<keyword evidence="2" id="KW-1185">Reference proteome</keyword>